<proteinExistence type="predicted"/>
<protein>
    <submittedName>
        <fullName evidence="1">Uncharacterized protein</fullName>
    </submittedName>
</protein>
<gene>
    <name evidence="1" type="primary">P0135D07.13</name>
</gene>
<name>Q6EP93_ORYSJ</name>
<organism evidence="1 2">
    <name type="scientific">Oryza sativa subsp. japonica</name>
    <name type="common">Rice</name>
    <dbReference type="NCBI Taxonomy" id="39947"/>
    <lineage>
        <taxon>Eukaryota</taxon>
        <taxon>Viridiplantae</taxon>
        <taxon>Streptophyta</taxon>
        <taxon>Embryophyta</taxon>
        <taxon>Tracheophyta</taxon>
        <taxon>Spermatophyta</taxon>
        <taxon>Magnoliopsida</taxon>
        <taxon>Liliopsida</taxon>
        <taxon>Poales</taxon>
        <taxon>Poaceae</taxon>
        <taxon>BOP clade</taxon>
        <taxon>Oryzoideae</taxon>
        <taxon>Oryzeae</taxon>
        <taxon>Oryzinae</taxon>
        <taxon>Oryza</taxon>
        <taxon>Oryza sativa</taxon>
    </lineage>
</organism>
<dbReference type="Proteomes" id="UP000000763">
    <property type="component" value="Chromosome 2"/>
</dbReference>
<reference evidence="2" key="2">
    <citation type="journal article" date="2008" name="Nucleic Acids Res.">
        <title>The rice annotation project database (RAP-DB): 2008 update.</title>
        <authorList>
            <consortium name="The rice annotation project (RAP)"/>
        </authorList>
    </citation>
    <scope>GENOME REANNOTATION</scope>
    <source>
        <strain evidence="2">cv. Nipponbare</strain>
    </source>
</reference>
<dbReference type="EMBL" id="AP006060">
    <property type="protein sequence ID" value="BAD29527.1"/>
    <property type="molecule type" value="Genomic_DNA"/>
</dbReference>
<dbReference type="AlphaFoldDB" id="Q6EP93"/>
<sequence length="68" mass="7043">MAHFDAILASTVKYCAGTAAAPFHGIHGSRTAARSPFPSPKLVSLGQSRPVQAKHGLPLEACTTVCPN</sequence>
<reference evidence="2" key="1">
    <citation type="journal article" date="2005" name="Nature">
        <title>The map-based sequence of the rice genome.</title>
        <authorList>
            <consortium name="International rice genome sequencing project (IRGSP)"/>
            <person name="Matsumoto T."/>
            <person name="Wu J."/>
            <person name="Kanamori H."/>
            <person name="Katayose Y."/>
            <person name="Fujisawa M."/>
            <person name="Namiki N."/>
            <person name="Mizuno H."/>
            <person name="Yamamoto K."/>
            <person name="Antonio B.A."/>
            <person name="Baba T."/>
            <person name="Sakata K."/>
            <person name="Nagamura Y."/>
            <person name="Aoki H."/>
            <person name="Arikawa K."/>
            <person name="Arita K."/>
            <person name="Bito T."/>
            <person name="Chiden Y."/>
            <person name="Fujitsuka N."/>
            <person name="Fukunaka R."/>
            <person name="Hamada M."/>
            <person name="Harada C."/>
            <person name="Hayashi A."/>
            <person name="Hijishita S."/>
            <person name="Honda M."/>
            <person name="Hosokawa S."/>
            <person name="Ichikawa Y."/>
            <person name="Idonuma A."/>
            <person name="Iijima M."/>
            <person name="Ikeda M."/>
            <person name="Ikeno M."/>
            <person name="Ito K."/>
            <person name="Ito S."/>
            <person name="Ito T."/>
            <person name="Ito Y."/>
            <person name="Ito Y."/>
            <person name="Iwabuchi A."/>
            <person name="Kamiya K."/>
            <person name="Karasawa W."/>
            <person name="Kurita K."/>
            <person name="Katagiri S."/>
            <person name="Kikuta A."/>
            <person name="Kobayashi H."/>
            <person name="Kobayashi N."/>
            <person name="Machita K."/>
            <person name="Maehara T."/>
            <person name="Masukawa M."/>
            <person name="Mizubayashi T."/>
            <person name="Mukai Y."/>
            <person name="Nagasaki H."/>
            <person name="Nagata Y."/>
            <person name="Naito S."/>
            <person name="Nakashima M."/>
            <person name="Nakama Y."/>
            <person name="Nakamichi Y."/>
            <person name="Nakamura M."/>
            <person name="Meguro A."/>
            <person name="Negishi M."/>
            <person name="Ohta I."/>
            <person name="Ohta T."/>
            <person name="Okamoto M."/>
            <person name="Ono N."/>
            <person name="Saji S."/>
            <person name="Sakaguchi M."/>
            <person name="Sakai K."/>
            <person name="Shibata M."/>
            <person name="Shimokawa T."/>
            <person name="Song J."/>
            <person name="Takazaki Y."/>
            <person name="Terasawa K."/>
            <person name="Tsugane M."/>
            <person name="Tsuji K."/>
            <person name="Ueda S."/>
            <person name="Waki K."/>
            <person name="Yamagata H."/>
            <person name="Yamamoto M."/>
            <person name="Yamamoto S."/>
            <person name="Yamane H."/>
            <person name="Yoshiki S."/>
            <person name="Yoshihara R."/>
            <person name="Yukawa K."/>
            <person name="Zhong H."/>
            <person name="Yano M."/>
            <person name="Yuan Q."/>
            <person name="Ouyang S."/>
            <person name="Liu J."/>
            <person name="Jones K.M."/>
            <person name="Gansberger K."/>
            <person name="Moffat K."/>
            <person name="Hill J."/>
            <person name="Bera J."/>
            <person name="Fadrosh D."/>
            <person name="Jin S."/>
            <person name="Johri S."/>
            <person name="Kim M."/>
            <person name="Overton L."/>
            <person name="Reardon M."/>
            <person name="Tsitrin T."/>
            <person name="Vuong H."/>
            <person name="Weaver B."/>
            <person name="Ciecko A."/>
            <person name="Tallon L."/>
            <person name="Jackson J."/>
            <person name="Pai G."/>
            <person name="Aken S.V."/>
            <person name="Utterback T."/>
            <person name="Reidmuller S."/>
            <person name="Feldblyum T."/>
            <person name="Hsiao J."/>
            <person name="Zismann V."/>
            <person name="Iobst S."/>
            <person name="de Vazeille A.R."/>
            <person name="Buell C.R."/>
            <person name="Ying K."/>
            <person name="Li Y."/>
            <person name="Lu T."/>
            <person name="Huang Y."/>
            <person name="Zhao Q."/>
            <person name="Feng Q."/>
            <person name="Zhang L."/>
            <person name="Zhu J."/>
            <person name="Weng Q."/>
            <person name="Mu J."/>
            <person name="Lu Y."/>
            <person name="Fan D."/>
            <person name="Liu Y."/>
            <person name="Guan J."/>
            <person name="Zhang Y."/>
            <person name="Yu S."/>
            <person name="Liu X."/>
            <person name="Zhang Y."/>
            <person name="Hong G."/>
            <person name="Han B."/>
            <person name="Choisne N."/>
            <person name="Demange N."/>
            <person name="Orjeda G."/>
            <person name="Samain S."/>
            <person name="Cattolico L."/>
            <person name="Pelletier E."/>
            <person name="Couloux A."/>
            <person name="Segurens B."/>
            <person name="Wincker P."/>
            <person name="D'Hont A."/>
            <person name="Scarpelli C."/>
            <person name="Weissenbach J."/>
            <person name="Salanoubat M."/>
            <person name="Quetier F."/>
            <person name="Yu Y."/>
            <person name="Kim H.R."/>
            <person name="Rambo T."/>
            <person name="Currie J."/>
            <person name="Collura K."/>
            <person name="Luo M."/>
            <person name="Yang T."/>
            <person name="Ammiraju J.S.S."/>
            <person name="Engler F."/>
            <person name="Soderlund C."/>
            <person name="Wing R.A."/>
            <person name="Palmer L.E."/>
            <person name="de la Bastide M."/>
            <person name="Spiegel L."/>
            <person name="Nascimento L."/>
            <person name="Zutavern T."/>
            <person name="O'Shaughnessy A."/>
            <person name="Dike S."/>
            <person name="Dedhia N."/>
            <person name="Preston R."/>
            <person name="Balija V."/>
            <person name="McCombie W.R."/>
            <person name="Chow T."/>
            <person name="Chen H."/>
            <person name="Chung M."/>
            <person name="Chen C."/>
            <person name="Shaw J."/>
            <person name="Wu H."/>
            <person name="Hsiao K."/>
            <person name="Chao Y."/>
            <person name="Chu M."/>
            <person name="Cheng C."/>
            <person name="Hour A."/>
            <person name="Lee P."/>
            <person name="Lin S."/>
            <person name="Lin Y."/>
            <person name="Liou J."/>
            <person name="Liu S."/>
            <person name="Hsing Y."/>
            <person name="Raghuvanshi S."/>
            <person name="Mohanty A."/>
            <person name="Bharti A.K."/>
            <person name="Gaur A."/>
            <person name="Gupta V."/>
            <person name="Kumar D."/>
            <person name="Ravi V."/>
            <person name="Vij S."/>
            <person name="Kapur A."/>
            <person name="Khurana P."/>
            <person name="Khurana P."/>
            <person name="Khurana J.P."/>
            <person name="Tyagi A.K."/>
            <person name="Gaikwad K."/>
            <person name="Singh A."/>
            <person name="Dalal V."/>
            <person name="Srivastava S."/>
            <person name="Dixit A."/>
            <person name="Pal A.K."/>
            <person name="Ghazi I.A."/>
            <person name="Yadav M."/>
            <person name="Pandit A."/>
            <person name="Bhargava A."/>
            <person name="Sureshbabu K."/>
            <person name="Batra K."/>
            <person name="Sharma T.R."/>
            <person name="Mohapatra T."/>
            <person name="Singh N.K."/>
            <person name="Messing J."/>
            <person name="Nelson A.B."/>
            <person name="Fuks G."/>
            <person name="Kavchok S."/>
            <person name="Keizer G."/>
            <person name="Linton E."/>
            <person name="Llaca V."/>
            <person name="Song R."/>
            <person name="Tanyolac B."/>
            <person name="Young S."/>
            <person name="Ho-Il K."/>
            <person name="Hahn J.H."/>
            <person name="Sangsakoo G."/>
            <person name="Vanavichit A."/>
            <person name="de Mattos Luiz.A.T."/>
            <person name="Zimmer P.D."/>
            <person name="Malone G."/>
            <person name="Dellagostin O."/>
            <person name="de Oliveira A.C."/>
            <person name="Bevan M."/>
            <person name="Bancroft I."/>
            <person name="Minx P."/>
            <person name="Cordum H."/>
            <person name="Wilson R."/>
            <person name="Cheng Z."/>
            <person name="Jin W."/>
            <person name="Jiang J."/>
            <person name="Leong S.A."/>
            <person name="Iwama H."/>
            <person name="Gojobori T."/>
            <person name="Itoh T."/>
            <person name="Niimura Y."/>
            <person name="Fujii Y."/>
            <person name="Habara T."/>
            <person name="Sakai H."/>
            <person name="Sato Y."/>
            <person name="Wilson G."/>
            <person name="Kumar K."/>
            <person name="McCouch S."/>
            <person name="Juretic N."/>
            <person name="Hoen D."/>
            <person name="Wright S."/>
            <person name="Bruskiewich R."/>
            <person name="Bureau T."/>
            <person name="Miyao A."/>
            <person name="Hirochika H."/>
            <person name="Nishikawa T."/>
            <person name="Kadowaki K."/>
            <person name="Sugiura M."/>
            <person name="Burr B."/>
            <person name="Sasaki T."/>
        </authorList>
    </citation>
    <scope>NUCLEOTIDE SEQUENCE [LARGE SCALE GENOMIC DNA]</scope>
    <source>
        <strain evidence="2">cv. Nipponbare</strain>
    </source>
</reference>
<evidence type="ECO:0000313" key="2">
    <source>
        <dbReference type="Proteomes" id="UP000000763"/>
    </source>
</evidence>
<evidence type="ECO:0000313" key="1">
    <source>
        <dbReference type="EMBL" id="BAD29527.1"/>
    </source>
</evidence>
<accession>Q6EP93</accession>